<accession>A0A0N5AY80</accession>
<dbReference type="AlphaFoldDB" id="A0A0N5AY80"/>
<name>A0A0N5AY80_9BILA</name>
<dbReference type="Proteomes" id="UP000046393">
    <property type="component" value="Unplaced"/>
</dbReference>
<keyword evidence="1" id="KW-1185">Reference proteome</keyword>
<sequence>MNVGLRNKVRFKKAKVLDNYLEMPKSTTIFDLSEDDLRVILSKMQPENSKKIAELGIHQLRSRITEWLLKNDFSTMHSFLKDSEGQWKLPERIDCDTCGRYKIGNWKEVVTILKQPLSSNMILDPEKLQQSVELVEIPLTQLVILH</sequence>
<evidence type="ECO:0000313" key="1">
    <source>
        <dbReference type="Proteomes" id="UP000046393"/>
    </source>
</evidence>
<dbReference type="WBParaSite" id="SMUV_0000991701-mRNA-1">
    <property type="protein sequence ID" value="SMUV_0000991701-mRNA-1"/>
    <property type="gene ID" value="SMUV_0000991701"/>
</dbReference>
<proteinExistence type="predicted"/>
<organism evidence="1 2">
    <name type="scientific">Syphacia muris</name>
    <dbReference type="NCBI Taxonomy" id="451379"/>
    <lineage>
        <taxon>Eukaryota</taxon>
        <taxon>Metazoa</taxon>
        <taxon>Ecdysozoa</taxon>
        <taxon>Nematoda</taxon>
        <taxon>Chromadorea</taxon>
        <taxon>Rhabditida</taxon>
        <taxon>Spirurina</taxon>
        <taxon>Oxyuridomorpha</taxon>
        <taxon>Oxyuroidea</taxon>
        <taxon>Oxyuridae</taxon>
        <taxon>Syphacia</taxon>
    </lineage>
</organism>
<reference evidence="2" key="1">
    <citation type="submission" date="2017-02" db="UniProtKB">
        <authorList>
            <consortium name="WormBaseParasite"/>
        </authorList>
    </citation>
    <scope>IDENTIFICATION</scope>
</reference>
<protein>
    <submittedName>
        <fullName evidence="2">SAM domain-containing protein</fullName>
    </submittedName>
</protein>
<evidence type="ECO:0000313" key="2">
    <source>
        <dbReference type="WBParaSite" id="SMUV_0000991701-mRNA-1"/>
    </source>
</evidence>